<dbReference type="AlphaFoldDB" id="A0A6J7JY92"/>
<accession>A0A6J7JY92</accession>
<reference evidence="1" key="1">
    <citation type="submission" date="2020-05" db="EMBL/GenBank/DDBJ databases">
        <authorList>
            <person name="Chiriac C."/>
            <person name="Salcher M."/>
            <person name="Ghai R."/>
            <person name="Kavagutti S V."/>
        </authorList>
    </citation>
    <scope>NUCLEOTIDE SEQUENCE</scope>
</reference>
<organism evidence="1">
    <name type="scientific">freshwater metagenome</name>
    <dbReference type="NCBI Taxonomy" id="449393"/>
    <lineage>
        <taxon>unclassified sequences</taxon>
        <taxon>metagenomes</taxon>
        <taxon>ecological metagenomes</taxon>
    </lineage>
</organism>
<gene>
    <name evidence="1" type="ORF">UFOPK3772_01392</name>
</gene>
<proteinExistence type="predicted"/>
<evidence type="ECO:0000313" key="1">
    <source>
        <dbReference type="EMBL" id="CAB4948610.1"/>
    </source>
</evidence>
<name>A0A6J7JY92_9ZZZZ</name>
<protein>
    <submittedName>
        <fullName evidence="1">Unannotated protein</fullName>
    </submittedName>
</protein>
<sequence length="214" mass="23469">MRHNGRMNAWTHEATTAFVARLESAERQIYPLAMTDTDRYERSVTLIGLLSRHLDGSGASAEDLELLRPKALTRLRGIASEQAIVLADLDEGAVVDAALAQRYRVIRADSAVHSSERAIEEARAAGEAWAPLEAPDLSTLGFAAVQRWVDIHLETGVRLVRTISPDALTGHARFRIELLHEGPADSGMVIDCDNRQEWLDEAAALRQAVEGQAV</sequence>
<dbReference type="EMBL" id="CAFBNE010000038">
    <property type="protein sequence ID" value="CAB4948610.1"/>
    <property type="molecule type" value="Genomic_DNA"/>
</dbReference>